<comment type="caution">
    <text evidence="2">The sequence shown here is derived from an EMBL/GenBank/DDBJ whole genome shotgun (WGS) entry which is preliminary data.</text>
</comment>
<evidence type="ECO:0000313" key="3">
    <source>
        <dbReference type="Proteomes" id="UP000298061"/>
    </source>
</evidence>
<feature type="transmembrane region" description="Helical" evidence="1">
    <location>
        <begin position="12"/>
        <end position="32"/>
    </location>
</feature>
<dbReference type="Proteomes" id="UP000298061">
    <property type="component" value="Unassembled WGS sequence"/>
</dbReference>
<evidence type="ECO:0000313" key="2">
    <source>
        <dbReference type="EMBL" id="TFY77166.1"/>
    </source>
</evidence>
<proteinExistence type="predicted"/>
<dbReference type="EMBL" id="SFCI01000986">
    <property type="protein sequence ID" value="TFY77166.1"/>
    <property type="molecule type" value="Genomic_DNA"/>
</dbReference>
<sequence>MRMSSNYDVSDLAILWEAQAVFDLTVFVLTILKTLQTRRECMIENVCGKGPQLTGVIFRDGASYFAAMVVCNVANILTFYLAEPVLKGFLSTLATCISVTLMSRLMLNLYEASTHVDDIIVYELASVSHPAPAGESKWLVYGGVITECVVGMDDIRDMRGAAEWSSSAI</sequence>
<feature type="transmembrane region" description="Helical" evidence="1">
    <location>
        <begin position="62"/>
        <end position="82"/>
    </location>
</feature>
<keyword evidence="1" id="KW-0472">Membrane</keyword>
<gene>
    <name evidence="2" type="ORF">EWM64_g6850</name>
</gene>
<keyword evidence="1" id="KW-1133">Transmembrane helix</keyword>
<organism evidence="2 3">
    <name type="scientific">Hericium alpestre</name>
    <dbReference type="NCBI Taxonomy" id="135208"/>
    <lineage>
        <taxon>Eukaryota</taxon>
        <taxon>Fungi</taxon>
        <taxon>Dikarya</taxon>
        <taxon>Basidiomycota</taxon>
        <taxon>Agaricomycotina</taxon>
        <taxon>Agaricomycetes</taxon>
        <taxon>Russulales</taxon>
        <taxon>Hericiaceae</taxon>
        <taxon>Hericium</taxon>
    </lineage>
</organism>
<evidence type="ECO:0000256" key="1">
    <source>
        <dbReference type="SAM" id="Phobius"/>
    </source>
</evidence>
<dbReference type="AlphaFoldDB" id="A0A4Y9ZQI8"/>
<accession>A0A4Y9ZQI8</accession>
<reference evidence="2 3" key="1">
    <citation type="submission" date="2019-02" db="EMBL/GenBank/DDBJ databases">
        <title>Genome sequencing of the rare red list fungi Hericium alpestre (H. flagellum).</title>
        <authorList>
            <person name="Buettner E."/>
            <person name="Kellner H."/>
        </authorList>
    </citation>
    <scope>NUCLEOTIDE SEQUENCE [LARGE SCALE GENOMIC DNA]</scope>
    <source>
        <strain evidence="2 3">DSM 108284</strain>
    </source>
</reference>
<name>A0A4Y9ZQI8_9AGAM</name>
<keyword evidence="1" id="KW-0812">Transmembrane</keyword>
<protein>
    <submittedName>
        <fullName evidence="2">Uncharacterized protein</fullName>
    </submittedName>
</protein>
<dbReference type="OrthoDB" id="2686513at2759"/>
<keyword evidence="3" id="KW-1185">Reference proteome</keyword>